<dbReference type="EMBL" id="NQIK02000006">
    <property type="protein sequence ID" value="KAF7569475.1"/>
    <property type="molecule type" value="Genomic_DNA"/>
</dbReference>
<dbReference type="Proteomes" id="UP000245464">
    <property type="component" value="Chromosome 6"/>
</dbReference>
<name>A0A5M9KQP5_9PLEO</name>
<evidence type="ECO:0000313" key="2">
    <source>
        <dbReference type="Proteomes" id="UP000245464"/>
    </source>
</evidence>
<dbReference type="RefSeq" id="XP_065961521.1">
    <property type="nucleotide sequence ID" value="XM_066108336.1"/>
</dbReference>
<reference evidence="1 2" key="1">
    <citation type="journal article" date="2018" name="BMC Genomics">
        <title>Comparative genomics of the wheat fungal pathogen Pyrenophora tritici-repentis reveals chromosomal variations and genome plasticity.</title>
        <authorList>
            <person name="Moolhuijzen P."/>
            <person name="See P.T."/>
            <person name="Hane J.K."/>
            <person name="Shi G."/>
            <person name="Liu Z."/>
            <person name="Oliver R.P."/>
            <person name="Moffat C.S."/>
        </authorList>
    </citation>
    <scope>NUCLEOTIDE SEQUENCE [LARGE SCALE GENOMIC DNA]</scope>
    <source>
        <strain evidence="1">M4</strain>
    </source>
</reference>
<proteinExistence type="predicted"/>
<accession>A0A5M9KQP5</accession>
<dbReference type="GeneID" id="90957080"/>
<dbReference type="AlphaFoldDB" id="A0A5M9KQP5"/>
<dbReference type="KEGG" id="ptrr:90957080"/>
<sequence length="59" mass="6348">MCTQYVSNTRYYGCGDTVIEKGAISPCPDKGKPGHQTSEHFAGSGRNEGKCGQPNCRQP</sequence>
<organism evidence="1 2">
    <name type="scientific">Pyrenophora tritici-repentis</name>
    <dbReference type="NCBI Taxonomy" id="45151"/>
    <lineage>
        <taxon>Eukaryota</taxon>
        <taxon>Fungi</taxon>
        <taxon>Dikarya</taxon>
        <taxon>Ascomycota</taxon>
        <taxon>Pezizomycotina</taxon>
        <taxon>Dothideomycetes</taxon>
        <taxon>Pleosporomycetidae</taxon>
        <taxon>Pleosporales</taxon>
        <taxon>Pleosporineae</taxon>
        <taxon>Pleosporaceae</taxon>
        <taxon>Pyrenophora</taxon>
    </lineage>
</organism>
<evidence type="ECO:0000313" key="1">
    <source>
        <dbReference type="EMBL" id="KAF7569475.1"/>
    </source>
</evidence>
<comment type="caution">
    <text evidence="1">The sequence shown here is derived from an EMBL/GenBank/DDBJ whole genome shotgun (WGS) entry which is preliminary data.</text>
</comment>
<protein>
    <submittedName>
        <fullName evidence="1">Uncharacterized protein</fullName>
    </submittedName>
</protein>
<gene>
    <name evidence="1" type="ORF">PtrM4_118900</name>
</gene>